<dbReference type="SMART" id="SM01187">
    <property type="entry name" value="Elicitin"/>
    <property type="match status" value="2"/>
</dbReference>
<dbReference type="PROSITE" id="PS51257">
    <property type="entry name" value="PROKAR_LIPOPROTEIN"/>
    <property type="match status" value="1"/>
</dbReference>
<dbReference type="InterPro" id="IPR002200">
    <property type="entry name" value="Elicitin"/>
</dbReference>
<proteinExistence type="predicted"/>
<evidence type="ECO:0000313" key="2">
    <source>
        <dbReference type="EMBL" id="KAG7383759.1"/>
    </source>
</evidence>
<feature type="region of interest" description="Disordered" evidence="1">
    <location>
        <begin position="86"/>
        <end position="123"/>
    </location>
</feature>
<name>A0A8T1VUQ9_9STRA</name>
<keyword evidence="3" id="KW-1185">Reference proteome</keyword>
<dbReference type="Proteomes" id="UP000693981">
    <property type="component" value="Unassembled WGS sequence"/>
</dbReference>
<feature type="compositionally biased region" description="Low complexity" evidence="1">
    <location>
        <begin position="94"/>
        <end position="123"/>
    </location>
</feature>
<evidence type="ECO:0000256" key="1">
    <source>
        <dbReference type="SAM" id="MobiDB-lite"/>
    </source>
</evidence>
<comment type="caution">
    <text evidence="2">The sequence shown here is derived from an EMBL/GenBank/DDBJ whole genome shotgun (WGS) entry which is preliminary data.</text>
</comment>
<evidence type="ECO:0008006" key="4">
    <source>
        <dbReference type="Google" id="ProtNLM"/>
    </source>
</evidence>
<dbReference type="OrthoDB" id="115213at2759"/>
<reference evidence="2" key="1">
    <citation type="submission" date="2021-02" db="EMBL/GenBank/DDBJ databases">
        <authorList>
            <person name="Palmer J.M."/>
        </authorList>
    </citation>
    <scope>NUCLEOTIDE SEQUENCE</scope>
    <source>
        <strain evidence="2">SCRP23</strain>
    </source>
</reference>
<protein>
    <recommendedName>
        <fullName evidence="4">Elicitin</fullName>
    </recommendedName>
</protein>
<gene>
    <name evidence="2" type="ORF">PHYBOEH_009805</name>
</gene>
<feature type="region of interest" description="Disordered" evidence="1">
    <location>
        <begin position="215"/>
        <end position="271"/>
    </location>
</feature>
<dbReference type="EMBL" id="JAGDFL010000633">
    <property type="protein sequence ID" value="KAG7383759.1"/>
    <property type="molecule type" value="Genomic_DNA"/>
</dbReference>
<accession>A0A8T1VUQ9</accession>
<dbReference type="AlphaFoldDB" id="A0A8T1VUQ9"/>
<organism evidence="2 3">
    <name type="scientific">Phytophthora boehmeriae</name>
    <dbReference type="NCBI Taxonomy" id="109152"/>
    <lineage>
        <taxon>Eukaryota</taxon>
        <taxon>Sar</taxon>
        <taxon>Stramenopiles</taxon>
        <taxon>Oomycota</taxon>
        <taxon>Peronosporomycetes</taxon>
        <taxon>Peronosporales</taxon>
        <taxon>Peronosporaceae</taxon>
        <taxon>Phytophthora</taxon>
    </lineage>
</organism>
<feature type="compositionally biased region" description="Low complexity" evidence="1">
    <location>
        <begin position="217"/>
        <end position="242"/>
    </location>
</feature>
<dbReference type="GO" id="GO:0005576">
    <property type="term" value="C:extracellular region"/>
    <property type="evidence" value="ECO:0007669"/>
    <property type="project" value="InterPro"/>
</dbReference>
<sequence>MVSPRTASAAECTAAEAEHDEQQWAAAAASSACAPYARGNTYFSGPCDATDCLAVLTEMLASLSDCTYSGVSNKIEVQNGLAACTGDDIKNPGSPTTDAPSTTSPPSTTKPPTTTAPSPAATASNTDCVANEIASIKDLFTAAATSDECAADSSVSATAIVISTLCGSSCASKLEELANSLPNCYYGYQSENIKSDLLTQLDGCVGADDSYSISVSVSPEETTDVPPTTATPPATTTPSPDTNATSEPTPAPTKDASATPAPTKEDSGTYC</sequence>
<evidence type="ECO:0000313" key="3">
    <source>
        <dbReference type="Proteomes" id="UP000693981"/>
    </source>
</evidence>